<keyword evidence="2" id="KW-0812">Transmembrane</keyword>
<comment type="caution">
    <text evidence="3">The sequence shown here is derived from an EMBL/GenBank/DDBJ whole genome shotgun (WGS) entry which is preliminary data.</text>
</comment>
<feature type="coiled-coil region" evidence="1">
    <location>
        <begin position="63"/>
        <end position="97"/>
    </location>
</feature>
<keyword evidence="2" id="KW-0472">Membrane</keyword>
<keyword evidence="4" id="KW-1185">Reference proteome</keyword>
<dbReference type="Pfam" id="PF04977">
    <property type="entry name" value="DivIC"/>
    <property type="match status" value="1"/>
</dbReference>
<keyword evidence="1" id="KW-0175">Coiled coil</keyword>
<dbReference type="GO" id="GO:0051301">
    <property type="term" value="P:cell division"/>
    <property type="evidence" value="ECO:0007669"/>
    <property type="project" value="InterPro"/>
</dbReference>
<dbReference type="EMBL" id="JAIWJX010000002">
    <property type="protein sequence ID" value="MCK6255137.1"/>
    <property type="molecule type" value="Genomic_DNA"/>
</dbReference>
<proteinExistence type="predicted"/>
<reference evidence="3" key="1">
    <citation type="submission" date="2021-09" db="EMBL/GenBank/DDBJ databases">
        <title>Genome analysis of Fictibacillus sp. KIGAM418 isolated from marine sediment.</title>
        <authorList>
            <person name="Seo M.-J."/>
            <person name="Cho E.-S."/>
            <person name="Hwang C.Y."/>
        </authorList>
    </citation>
    <scope>NUCLEOTIDE SEQUENCE</scope>
    <source>
        <strain evidence="3">KIGAM418</strain>
    </source>
</reference>
<protein>
    <submittedName>
        <fullName evidence="3">Septum formation initiator family protein</fullName>
    </submittedName>
</protein>
<keyword evidence="2" id="KW-1133">Transmembrane helix</keyword>
<gene>
    <name evidence="3" type="ORF">LCY76_00415</name>
</gene>
<dbReference type="InterPro" id="IPR039076">
    <property type="entry name" value="DivIC"/>
</dbReference>
<dbReference type="InterPro" id="IPR007060">
    <property type="entry name" value="FtsL/DivIC"/>
</dbReference>
<dbReference type="Proteomes" id="UP001139011">
    <property type="component" value="Unassembled WGS sequence"/>
</dbReference>
<organism evidence="3 4">
    <name type="scientific">Fictibacillus marinisediminis</name>
    <dbReference type="NCBI Taxonomy" id="2878389"/>
    <lineage>
        <taxon>Bacteria</taxon>
        <taxon>Bacillati</taxon>
        <taxon>Bacillota</taxon>
        <taxon>Bacilli</taxon>
        <taxon>Bacillales</taxon>
        <taxon>Fictibacillaceae</taxon>
        <taxon>Fictibacillus</taxon>
    </lineage>
</organism>
<feature type="transmembrane region" description="Helical" evidence="2">
    <location>
        <begin position="38"/>
        <end position="56"/>
    </location>
</feature>
<accession>A0A9X1X6V6</accession>
<evidence type="ECO:0000256" key="1">
    <source>
        <dbReference type="SAM" id="Coils"/>
    </source>
</evidence>
<evidence type="ECO:0000256" key="2">
    <source>
        <dbReference type="SAM" id="Phobius"/>
    </source>
</evidence>
<dbReference type="RefSeq" id="WP_062240335.1">
    <property type="nucleotide sequence ID" value="NZ_JAIWJX010000002.1"/>
</dbReference>
<dbReference type="PANTHER" id="PTHR40027">
    <property type="entry name" value="CELL DIVISION PROTEIN DIVIC"/>
    <property type="match status" value="1"/>
</dbReference>
<evidence type="ECO:0000313" key="3">
    <source>
        <dbReference type="EMBL" id="MCK6255137.1"/>
    </source>
</evidence>
<name>A0A9X1X6V6_9BACL</name>
<sequence length="126" mass="14691">MVQFNKEKITELNTGYVKEHHLQQKIDAKKKRGLYRRLAAFMVVFSFFAFMLISTITSQMVSLEDKGKQEKHLKAKLEQTKNKKSQLKDEVHKLKDVDYIGEIARRDYFMSKKGETVFKVPGSSSD</sequence>
<evidence type="ECO:0000313" key="4">
    <source>
        <dbReference type="Proteomes" id="UP001139011"/>
    </source>
</evidence>
<dbReference type="AlphaFoldDB" id="A0A9X1X6V6"/>
<dbReference type="PANTHER" id="PTHR40027:SF1">
    <property type="entry name" value="CELL DIVISION PROTEIN DIVIC"/>
    <property type="match status" value="1"/>
</dbReference>